<sequence length="123" mass="13847">MLGRGGSGFDWMAHTVCAWRAHHELVPVESLGLQGMLRCWLDGTQRLCGVGAEEFGLDTNGCLCNRWKTCRHPIWVPEGHWLSVMEAVPEIEPPWPSFREDFVGIQFWRAYLVVGTPIILGIG</sequence>
<organism evidence="1 2">
    <name type="scientific">Ostreobium quekettii</name>
    <dbReference type="NCBI Taxonomy" id="121088"/>
    <lineage>
        <taxon>Eukaryota</taxon>
        <taxon>Viridiplantae</taxon>
        <taxon>Chlorophyta</taxon>
        <taxon>core chlorophytes</taxon>
        <taxon>Ulvophyceae</taxon>
        <taxon>TCBD clade</taxon>
        <taxon>Bryopsidales</taxon>
        <taxon>Ostreobineae</taxon>
        <taxon>Ostreobiaceae</taxon>
        <taxon>Ostreobium</taxon>
    </lineage>
</organism>
<dbReference type="EMBL" id="CAJHUC010000546">
    <property type="protein sequence ID" value="CAD7696793.1"/>
    <property type="molecule type" value="Genomic_DNA"/>
</dbReference>
<name>A0A8S1ISA4_9CHLO</name>
<comment type="caution">
    <text evidence="1">The sequence shown here is derived from an EMBL/GenBank/DDBJ whole genome shotgun (WGS) entry which is preliminary data.</text>
</comment>
<proteinExistence type="predicted"/>
<dbReference type="AlphaFoldDB" id="A0A8S1ISA4"/>
<keyword evidence="2" id="KW-1185">Reference proteome</keyword>
<reference evidence="1" key="1">
    <citation type="submission" date="2020-12" db="EMBL/GenBank/DDBJ databases">
        <authorList>
            <person name="Iha C."/>
        </authorList>
    </citation>
    <scope>NUCLEOTIDE SEQUENCE</scope>
</reference>
<evidence type="ECO:0000313" key="2">
    <source>
        <dbReference type="Proteomes" id="UP000708148"/>
    </source>
</evidence>
<evidence type="ECO:0000313" key="1">
    <source>
        <dbReference type="EMBL" id="CAD7696793.1"/>
    </source>
</evidence>
<dbReference type="Proteomes" id="UP000708148">
    <property type="component" value="Unassembled WGS sequence"/>
</dbReference>
<gene>
    <name evidence="1" type="ORF">OSTQU699_LOCUS2154</name>
</gene>
<protein>
    <submittedName>
        <fullName evidence="1">Uncharacterized protein</fullName>
    </submittedName>
</protein>
<accession>A0A8S1ISA4</accession>